<proteinExistence type="inferred from homology"/>
<evidence type="ECO:0000256" key="3">
    <source>
        <dbReference type="ARBA" id="ARBA00023082"/>
    </source>
</evidence>
<gene>
    <name evidence="9" type="ORF">H9912_06160</name>
</gene>
<dbReference type="AlphaFoldDB" id="A0A9D2QZI8"/>
<dbReference type="GO" id="GO:0003677">
    <property type="term" value="F:DNA binding"/>
    <property type="evidence" value="ECO:0007669"/>
    <property type="project" value="UniProtKB-KW"/>
</dbReference>
<organism evidence="9 10">
    <name type="scientific">Candidatus Eisenbergiella stercorigallinarum</name>
    <dbReference type="NCBI Taxonomy" id="2838557"/>
    <lineage>
        <taxon>Bacteria</taxon>
        <taxon>Bacillati</taxon>
        <taxon>Bacillota</taxon>
        <taxon>Clostridia</taxon>
        <taxon>Lachnospirales</taxon>
        <taxon>Lachnospiraceae</taxon>
        <taxon>Eisenbergiella</taxon>
    </lineage>
</organism>
<protein>
    <submittedName>
        <fullName evidence="9">Sigma-70 family RNA polymerase sigma factor</fullName>
    </submittedName>
</protein>
<accession>A0A9D2QZI8</accession>
<comment type="caution">
    <text evidence="9">The sequence shown here is derived from an EMBL/GenBank/DDBJ whole genome shotgun (WGS) entry which is preliminary data.</text>
</comment>
<evidence type="ECO:0000259" key="7">
    <source>
        <dbReference type="Pfam" id="PF04542"/>
    </source>
</evidence>
<dbReference type="InterPro" id="IPR007627">
    <property type="entry name" value="RNA_pol_sigma70_r2"/>
</dbReference>
<dbReference type="GO" id="GO:0016987">
    <property type="term" value="F:sigma factor activity"/>
    <property type="evidence" value="ECO:0007669"/>
    <property type="project" value="UniProtKB-KW"/>
</dbReference>
<evidence type="ECO:0000256" key="1">
    <source>
        <dbReference type="ARBA" id="ARBA00010641"/>
    </source>
</evidence>
<dbReference type="PANTHER" id="PTHR43133">
    <property type="entry name" value="RNA POLYMERASE ECF-TYPE SIGMA FACTO"/>
    <property type="match status" value="1"/>
</dbReference>
<dbReference type="InterPro" id="IPR013249">
    <property type="entry name" value="RNA_pol_sigma70_r4_t2"/>
</dbReference>
<evidence type="ECO:0000256" key="5">
    <source>
        <dbReference type="ARBA" id="ARBA00023163"/>
    </source>
</evidence>
<dbReference type="PANTHER" id="PTHR43133:SF8">
    <property type="entry name" value="RNA POLYMERASE SIGMA FACTOR HI_1459-RELATED"/>
    <property type="match status" value="1"/>
</dbReference>
<evidence type="ECO:0000256" key="6">
    <source>
        <dbReference type="SAM" id="MobiDB-lite"/>
    </source>
</evidence>
<keyword evidence="2" id="KW-0805">Transcription regulation</keyword>
<feature type="domain" description="RNA polymerase sigma-70 region 2" evidence="7">
    <location>
        <begin position="23"/>
        <end position="84"/>
    </location>
</feature>
<feature type="domain" description="RNA polymerase sigma factor 70 region 4 type 2" evidence="8">
    <location>
        <begin position="123"/>
        <end position="174"/>
    </location>
</feature>
<evidence type="ECO:0000256" key="2">
    <source>
        <dbReference type="ARBA" id="ARBA00023015"/>
    </source>
</evidence>
<name>A0A9D2QZI8_9FIRM</name>
<sequence>MEDGQIIQLFFERSERAIREPERKYGGLCRSIAGKILNDREDAEECVNDALLAVWNAIPPNRPDMLQPYLCRIVRNLSLKKYHSNTAQKRNRQYDVLLEELSDCLDSGRSVEEEILARELAEELNAFLKALDSRDRILFVQRYWYCLSIPEIAENLRMTRNAVRVRLHRLRERLKRYLGQKEAYGRESEKNGTPAECRKGRQERRADEHQGTGSGGQRH</sequence>
<dbReference type="Gene3D" id="1.10.1740.10">
    <property type="match status" value="1"/>
</dbReference>
<comment type="similarity">
    <text evidence="1">Belongs to the sigma-70 factor family. ECF subfamily.</text>
</comment>
<dbReference type="EMBL" id="DWUW01000170">
    <property type="protein sequence ID" value="HJD31509.1"/>
    <property type="molecule type" value="Genomic_DNA"/>
</dbReference>
<dbReference type="Proteomes" id="UP000823851">
    <property type="component" value="Unassembled WGS sequence"/>
</dbReference>
<evidence type="ECO:0000313" key="9">
    <source>
        <dbReference type="EMBL" id="HJD31509.1"/>
    </source>
</evidence>
<dbReference type="NCBIfam" id="TIGR02937">
    <property type="entry name" value="sigma70-ECF"/>
    <property type="match status" value="1"/>
</dbReference>
<feature type="compositionally biased region" description="Basic and acidic residues" evidence="6">
    <location>
        <begin position="183"/>
        <end position="210"/>
    </location>
</feature>
<reference evidence="9" key="2">
    <citation type="submission" date="2021-04" db="EMBL/GenBank/DDBJ databases">
        <authorList>
            <person name="Gilroy R."/>
        </authorList>
    </citation>
    <scope>NUCLEOTIDE SEQUENCE</scope>
    <source>
        <strain evidence="9">ChiHjej8B7-25341</strain>
    </source>
</reference>
<dbReference type="InterPro" id="IPR014284">
    <property type="entry name" value="RNA_pol_sigma-70_dom"/>
</dbReference>
<dbReference type="SUPFAM" id="SSF88946">
    <property type="entry name" value="Sigma2 domain of RNA polymerase sigma factors"/>
    <property type="match status" value="1"/>
</dbReference>
<keyword evidence="4" id="KW-0238">DNA-binding</keyword>
<evidence type="ECO:0000313" key="10">
    <source>
        <dbReference type="Proteomes" id="UP000823851"/>
    </source>
</evidence>
<dbReference type="InterPro" id="IPR036388">
    <property type="entry name" value="WH-like_DNA-bd_sf"/>
</dbReference>
<evidence type="ECO:0000256" key="4">
    <source>
        <dbReference type="ARBA" id="ARBA00023125"/>
    </source>
</evidence>
<dbReference type="InterPro" id="IPR013324">
    <property type="entry name" value="RNA_pol_sigma_r3/r4-like"/>
</dbReference>
<dbReference type="Pfam" id="PF04542">
    <property type="entry name" value="Sigma70_r2"/>
    <property type="match status" value="1"/>
</dbReference>
<dbReference type="InterPro" id="IPR039425">
    <property type="entry name" value="RNA_pol_sigma-70-like"/>
</dbReference>
<keyword evidence="3" id="KW-0731">Sigma factor</keyword>
<reference evidence="9" key="1">
    <citation type="journal article" date="2021" name="PeerJ">
        <title>Extensive microbial diversity within the chicken gut microbiome revealed by metagenomics and culture.</title>
        <authorList>
            <person name="Gilroy R."/>
            <person name="Ravi A."/>
            <person name="Getino M."/>
            <person name="Pursley I."/>
            <person name="Horton D.L."/>
            <person name="Alikhan N.F."/>
            <person name="Baker D."/>
            <person name="Gharbi K."/>
            <person name="Hall N."/>
            <person name="Watson M."/>
            <person name="Adriaenssens E.M."/>
            <person name="Foster-Nyarko E."/>
            <person name="Jarju S."/>
            <person name="Secka A."/>
            <person name="Antonio M."/>
            <person name="Oren A."/>
            <person name="Chaudhuri R.R."/>
            <person name="La Ragione R."/>
            <person name="Hildebrand F."/>
            <person name="Pallen M.J."/>
        </authorList>
    </citation>
    <scope>NUCLEOTIDE SEQUENCE</scope>
    <source>
        <strain evidence="9">ChiHjej8B7-25341</strain>
    </source>
</reference>
<dbReference type="SUPFAM" id="SSF88659">
    <property type="entry name" value="Sigma3 and sigma4 domains of RNA polymerase sigma factors"/>
    <property type="match status" value="1"/>
</dbReference>
<dbReference type="Pfam" id="PF08281">
    <property type="entry name" value="Sigma70_r4_2"/>
    <property type="match status" value="1"/>
</dbReference>
<dbReference type="Gene3D" id="1.10.10.10">
    <property type="entry name" value="Winged helix-like DNA-binding domain superfamily/Winged helix DNA-binding domain"/>
    <property type="match status" value="1"/>
</dbReference>
<keyword evidence="5" id="KW-0804">Transcription</keyword>
<evidence type="ECO:0000259" key="8">
    <source>
        <dbReference type="Pfam" id="PF08281"/>
    </source>
</evidence>
<dbReference type="InterPro" id="IPR013325">
    <property type="entry name" value="RNA_pol_sigma_r2"/>
</dbReference>
<dbReference type="GO" id="GO:0006352">
    <property type="term" value="P:DNA-templated transcription initiation"/>
    <property type="evidence" value="ECO:0007669"/>
    <property type="project" value="InterPro"/>
</dbReference>
<feature type="region of interest" description="Disordered" evidence="6">
    <location>
        <begin position="182"/>
        <end position="219"/>
    </location>
</feature>